<name>G7KI83_MEDTR</name>
<dbReference type="HOGENOM" id="CLU_1456522_0_0_1"/>
<sequence length="186" mass="21299">MEVDPKDLKRRVQFEEGVFNKKPRLLTFRLSTLHDQWLAFQVYEACMRLGSAPEMSDCKEAKTFVKNDYYLLRDSFGLRQILLKSEKVQMQLETEIQSGGVVPKPKKFIDTIKVQVLEVKVGLDAPTGCSMLSMMTNIIKTKSLQSEVLQEKFSCVLKLKNSPEEDAVKLHPGSRDAHTLQVLFFL</sequence>
<evidence type="ECO:0000313" key="2">
    <source>
        <dbReference type="EnsemblPlants" id="AES74484"/>
    </source>
</evidence>
<evidence type="ECO:0000313" key="1">
    <source>
        <dbReference type="EMBL" id="AES74484.2"/>
    </source>
</evidence>
<accession>A0A0C3VSY6</accession>
<dbReference type="eggNOG" id="ENOG502QTE9">
    <property type="taxonomic scope" value="Eukaryota"/>
</dbReference>
<dbReference type="PANTHER" id="PTHR31110:SF2">
    <property type="entry name" value="PESTICIDAL CRYSTAL CRY8BA PROTEIN"/>
    <property type="match status" value="1"/>
</dbReference>
<dbReference type="Proteomes" id="UP000002051">
    <property type="component" value="Chromosome 6"/>
</dbReference>
<dbReference type="PaxDb" id="3880-AES74484"/>
<protein>
    <submittedName>
        <fullName evidence="1 2">Uncharacterized protein</fullName>
    </submittedName>
</protein>
<accession>G7KI83</accession>
<reference evidence="1 3" key="1">
    <citation type="journal article" date="2011" name="Nature">
        <title>The Medicago genome provides insight into the evolution of rhizobial symbioses.</title>
        <authorList>
            <person name="Young N.D."/>
            <person name="Debelle F."/>
            <person name="Oldroyd G.E."/>
            <person name="Geurts R."/>
            <person name="Cannon S.B."/>
            <person name="Udvardi M.K."/>
            <person name="Benedito V.A."/>
            <person name="Mayer K.F."/>
            <person name="Gouzy J."/>
            <person name="Schoof H."/>
            <person name="Van de Peer Y."/>
            <person name="Proost S."/>
            <person name="Cook D.R."/>
            <person name="Meyers B.C."/>
            <person name="Spannagl M."/>
            <person name="Cheung F."/>
            <person name="De Mita S."/>
            <person name="Krishnakumar V."/>
            <person name="Gundlach H."/>
            <person name="Zhou S."/>
            <person name="Mudge J."/>
            <person name="Bharti A.K."/>
            <person name="Murray J.D."/>
            <person name="Naoumkina M.A."/>
            <person name="Rosen B."/>
            <person name="Silverstein K.A."/>
            <person name="Tang H."/>
            <person name="Rombauts S."/>
            <person name="Zhao P.X."/>
            <person name="Zhou P."/>
            <person name="Barbe V."/>
            <person name="Bardou P."/>
            <person name="Bechner M."/>
            <person name="Bellec A."/>
            <person name="Berger A."/>
            <person name="Berges H."/>
            <person name="Bidwell S."/>
            <person name="Bisseling T."/>
            <person name="Choisne N."/>
            <person name="Couloux A."/>
            <person name="Denny R."/>
            <person name="Deshpande S."/>
            <person name="Dai X."/>
            <person name="Doyle J.J."/>
            <person name="Dudez A.M."/>
            <person name="Farmer A.D."/>
            <person name="Fouteau S."/>
            <person name="Franken C."/>
            <person name="Gibelin C."/>
            <person name="Gish J."/>
            <person name="Goldstein S."/>
            <person name="Gonzalez A.J."/>
            <person name="Green P.J."/>
            <person name="Hallab A."/>
            <person name="Hartog M."/>
            <person name="Hua A."/>
            <person name="Humphray S.J."/>
            <person name="Jeong D.H."/>
            <person name="Jing Y."/>
            <person name="Jocker A."/>
            <person name="Kenton S.M."/>
            <person name="Kim D.J."/>
            <person name="Klee K."/>
            <person name="Lai H."/>
            <person name="Lang C."/>
            <person name="Lin S."/>
            <person name="Macmil S.L."/>
            <person name="Magdelenat G."/>
            <person name="Matthews L."/>
            <person name="McCorrison J."/>
            <person name="Monaghan E.L."/>
            <person name="Mun J.H."/>
            <person name="Najar F.Z."/>
            <person name="Nicholson C."/>
            <person name="Noirot C."/>
            <person name="O'Bleness M."/>
            <person name="Paule C.R."/>
            <person name="Poulain J."/>
            <person name="Prion F."/>
            <person name="Qin B."/>
            <person name="Qu C."/>
            <person name="Retzel E.F."/>
            <person name="Riddle C."/>
            <person name="Sallet E."/>
            <person name="Samain S."/>
            <person name="Samson N."/>
            <person name="Sanders I."/>
            <person name="Saurat O."/>
            <person name="Scarpelli C."/>
            <person name="Schiex T."/>
            <person name="Segurens B."/>
            <person name="Severin A.J."/>
            <person name="Sherrier D.J."/>
            <person name="Shi R."/>
            <person name="Sims S."/>
            <person name="Singer S.R."/>
            <person name="Sinharoy S."/>
            <person name="Sterck L."/>
            <person name="Viollet A."/>
            <person name="Wang B.B."/>
            <person name="Wang K."/>
            <person name="Wang M."/>
            <person name="Wang X."/>
            <person name="Warfsmann J."/>
            <person name="Weissenbach J."/>
            <person name="White D.D."/>
            <person name="White J.D."/>
            <person name="Wiley G.B."/>
            <person name="Wincker P."/>
            <person name="Xing Y."/>
            <person name="Yang L."/>
            <person name="Yao Z."/>
            <person name="Ying F."/>
            <person name="Zhai J."/>
            <person name="Zhou L."/>
            <person name="Zuber A."/>
            <person name="Denarie J."/>
            <person name="Dixon R.A."/>
            <person name="May G.D."/>
            <person name="Schwartz D.C."/>
            <person name="Rogers J."/>
            <person name="Quetier F."/>
            <person name="Town C.D."/>
            <person name="Roe B.A."/>
        </authorList>
    </citation>
    <scope>NUCLEOTIDE SEQUENCE [LARGE SCALE GENOMIC DNA]</scope>
    <source>
        <strain evidence="1">A17</strain>
        <strain evidence="2 3">cv. Jemalong A17</strain>
    </source>
</reference>
<dbReference type="AlphaFoldDB" id="G7KI83"/>
<dbReference type="EMBL" id="CM001222">
    <property type="protein sequence ID" value="AES74484.2"/>
    <property type="molecule type" value="Genomic_DNA"/>
</dbReference>
<reference evidence="2" key="3">
    <citation type="submission" date="2015-04" db="UniProtKB">
        <authorList>
            <consortium name="EnsemblPlants"/>
        </authorList>
    </citation>
    <scope>IDENTIFICATION</scope>
    <source>
        <strain evidence="2">cv. Jemalong A17</strain>
    </source>
</reference>
<organism evidence="1 3">
    <name type="scientific">Medicago truncatula</name>
    <name type="common">Barrel medic</name>
    <name type="synonym">Medicago tribuloides</name>
    <dbReference type="NCBI Taxonomy" id="3880"/>
    <lineage>
        <taxon>Eukaryota</taxon>
        <taxon>Viridiplantae</taxon>
        <taxon>Streptophyta</taxon>
        <taxon>Embryophyta</taxon>
        <taxon>Tracheophyta</taxon>
        <taxon>Spermatophyta</taxon>
        <taxon>Magnoliopsida</taxon>
        <taxon>eudicotyledons</taxon>
        <taxon>Gunneridae</taxon>
        <taxon>Pentapetalae</taxon>
        <taxon>rosids</taxon>
        <taxon>fabids</taxon>
        <taxon>Fabales</taxon>
        <taxon>Fabaceae</taxon>
        <taxon>Papilionoideae</taxon>
        <taxon>50 kb inversion clade</taxon>
        <taxon>NPAAA clade</taxon>
        <taxon>Hologalegina</taxon>
        <taxon>IRL clade</taxon>
        <taxon>Trifolieae</taxon>
        <taxon>Medicago</taxon>
    </lineage>
</organism>
<reference evidence="1 3" key="2">
    <citation type="journal article" date="2014" name="BMC Genomics">
        <title>An improved genome release (version Mt4.0) for the model legume Medicago truncatula.</title>
        <authorList>
            <person name="Tang H."/>
            <person name="Krishnakumar V."/>
            <person name="Bidwell S."/>
            <person name="Rosen B."/>
            <person name="Chan A."/>
            <person name="Zhou S."/>
            <person name="Gentzbittel L."/>
            <person name="Childs K.L."/>
            <person name="Yandell M."/>
            <person name="Gundlach H."/>
            <person name="Mayer K.F."/>
            <person name="Schwartz D.C."/>
            <person name="Town C.D."/>
        </authorList>
    </citation>
    <scope>GENOME REANNOTATION</scope>
    <source>
        <strain evidence="2 3">cv. Jemalong A17</strain>
    </source>
</reference>
<dbReference type="PANTHER" id="PTHR31110">
    <property type="entry name" value="PESTICIDAL CRYSTAL CRY8BA PROTEIN"/>
    <property type="match status" value="1"/>
</dbReference>
<dbReference type="EnsemblPlants" id="AES74484">
    <property type="protein sequence ID" value="AES74484"/>
    <property type="gene ID" value="MTR_6g006810"/>
</dbReference>
<proteinExistence type="predicted"/>
<keyword evidence="3" id="KW-1185">Reference proteome</keyword>
<evidence type="ECO:0000313" key="3">
    <source>
        <dbReference type="Proteomes" id="UP000002051"/>
    </source>
</evidence>
<gene>
    <name evidence="1" type="ordered locus">MTR_6g006810</name>
</gene>
<dbReference type="STRING" id="3880.G7KI83"/>